<protein>
    <submittedName>
        <fullName evidence="1">Uncharacterized protein</fullName>
    </submittedName>
</protein>
<dbReference type="AlphaFoldDB" id="A0A8B9FXC5"/>
<accession>A0A8B9FXC5</accession>
<evidence type="ECO:0000313" key="1">
    <source>
        <dbReference type="Ensembl" id="ENSACOP00000013643.1"/>
    </source>
</evidence>
<proteinExistence type="predicted"/>
<reference evidence="1" key="2">
    <citation type="submission" date="2025-09" db="UniProtKB">
        <authorList>
            <consortium name="Ensembl"/>
        </authorList>
    </citation>
    <scope>IDENTIFICATION</scope>
</reference>
<dbReference type="Ensembl" id="ENSACOT00000014125.1">
    <property type="protein sequence ID" value="ENSACOP00000013643.1"/>
    <property type="gene ID" value="ENSACOG00000009485.1"/>
</dbReference>
<keyword evidence="2" id="KW-1185">Reference proteome</keyword>
<sequence length="111" mass="12033">MPSHRMSCPVYKLEGQQWSVLYLSYWTVLSLWELHSSHLLPIPLGVGRRKKGGERVSGCMVELPSGLKPQQFLLGVVCAPVVPATQEAEPAGSLEPRSSGLQCTVPSGCLC</sequence>
<evidence type="ECO:0000313" key="2">
    <source>
        <dbReference type="Proteomes" id="UP000694522"/>
    </source>
</evidence>
<name>A0A8B9FXC5_9PSIT</name>
<reference evidence="1" key="1">
    <citation type="submission" date="2025-08" db="UniProtKB">
        <authorList>
            <consortium name="Ensembl"/>
        </authorList>
    </citation>
    <scope>IDENTIFICATION</scope>
</reference>
<organism evidence="1 2">
    <name type="scientific">Amazona collaria</name>
    <name type="common">yellow-billed parrot</name>
    <dbReference type="NCBI Taxonomy" id="241587"/>
    <lineage>
        <taxon>Eukaryota</taxon>
        <taxon>Metazoa</taxon>
        <taxon>Chordata</taxon>
        <taxon>Craniata</taxon>
        <taxon>Vertebrata</taxon>
        <taxon>Euteleostomi</taxon>
        <taxon>Archelosauria</taxon>
        <taxon>Archosauria</taxon>
        <taxon>Dinosauria</taxon>
        <taxon>Saurischia</taxon>
        <taxon>Theropoda</taxon>
        <taxon>Coelurosauria</taxon>
        <taxon>Aves</taxon>
        <taxon>Neognathae</taxon>
        <taxon>Neoaves</taxon>
        <taxon>Telluraves</taxon>
        <taxon>Australaves</taxon>
        <taxon>Psittaciformes</taxon>
        <taxon>Psittacidae</taxon>
        <taxon>Amazona</taxon>
    </lineage>
</organism>
<dbReference type="Proteomes" id="UP000694522">
    <property type="component" value="Unplaced"/>
</dbReference>